<comment type="caution">
    <text evidence="5">The sequence shown here is derived from an EMBL/GenBank/DDBJ whole genome shotgun (WGS) entry which is preliminary data.</text>
</comment>
<dbReference type="InterPro" id="IPR006638">
    <property type="entry name" value="Elp3/MiaA/NifB-like_rSAM"/>
</dbReference>
<dbReference type="PANTHER" id="PTHR43432">
    <property type="entry name" value="SLR0285 PROTEIN"/>
    <property type="match status" value="1"/>
</dbReference>
<keyword evidence="3" id="KW-0411">Iron-sulfur</keyword>
<sequence>MKIKEIRVKSILSRSKVHDWTLNPYRGCEHGCFYCYARFMRRFTAHKEKWGEFVDVKVNAPELLAEEVRRKKKGRVWISGVCDPYQPLEKKYKLTRRSLKIFQENSWPVIIQTKSPLVLRDLDLLKKFEDIEVGFTITTADEEIKKFFEPRTPSIEERMKALERMHQEGIKTYVMIAPLLPGAEVLVSELEGKIDYAIIDKMNYHYADWVYRRYKIEKFKEDRFFIQKGKEIAELFKMKKIPCQLVFQEPKRYL</sequence>
<dbReference type="Gene3D" id="3.80.30.30">
    <property type="match status" value="1"/>
</dbReference>
<evidence type="ECO:0000313" key="6">
    <source>
        <dbReference type="Proteomes" id="UP000279422"/>
    </source>
</evidence>
<evidence type="ECO:0000259" key="4">
    <source>
        <dbReference type="SMART" id="SM00729"/>
    </source>
</evidence>
<gene>
    <name evidence="5" type="ORF">DRJ00_03040</name>
</gene>
<evidence type="ECO:0000313" key="5">
    <source>
        <dbReference type="EMBL" id="RLE09926.1"/>
    </source>
</evidence>
<proteinExistence type="predicted"/>
<evidence type="ECO:0000256" key="1">
    <source>
        <dbReference type="ARBA" id="ARBA00022723"/>
    </source>
</evidence>
<dbReference type="GO" id="GO:0046872">
    <property type="term" value="F:metal ion binding"/>
    <property type="evidence" value="ECO:0007669"/>
    <property type="project" value="UniProtKB-KW"/>
</dbReference>
<keyword evidence="1" id="KW-0479">Metal-binding</keyword>
<dbReference type="InterPro" id="IPR007197">
    <property type="entry name" value="rSAM"/>
</dbReference>
<dbReference type="Pfam" id="PF04055">
    <property type="entry name" value="Radical_SAM"/>
    <property type="match status" value="1"/>
</dbReference>
<dbReference type="GO" id="GO:0051536">
    <property type="term" value="F:iron-sulfur cluster binding"/>
    <property type="evidence" value="ECO:0007669"/>
    <property type="project" value="UniProtKB-KW"/>
</dbReference>
<keyword evidence="2" id="KW-0408">Iron</keyword>
<dbReference type="Proteomes" id="UP000279422">
    <property type="component" value="Unassembled WGS sequence"/>
</dbReference>
<dbReference type="InterPro" id="IPR040086">
    <property type="entry name" value="MJ0683-like"/>
</dbReference>
<accession>A0A497E4Q6</accession>
<dbReference type="InterPro" id="IPR058240">
    <property type="entry name" value="rSAM_sf"/>
</dbReference>
<organism evidence="5 6">
    <name type="scientific">Aerophobetes bacterium</name>
    <dbReference type="NCBI Taxonomy" id="2030807"/>
    <lineage>
        <taxon>Bacteria</taxon>
        <taxon>Candidatus Aerophobota</taxon>
    </lineage>
</organism>
<reference evidence="5 6" key="1">
    <citation type="submission" date="2018-06" db="EMBL/GenBank/DDBJ databases">
        <title>Extensive metabolic versatility and redundancy in microbially diverse, dynamic hydrothermal sediments.</title>
        <authorList>
            <person name="Dombrowski N."/>
            <person name="Teske A."/>
            <person name="Baker B.J."/>
        </authorList>
    </citation>
    <scope>NUCLEOTIDE SEQUENCE [LARGE SCALE GENOMIC DNA]</scope>
    <source>
        <strain evidence="5">B47_G16</strain>
    </source>
</reference>
<dbReference type="PANTHER" id="PTHR43432:SF3">
    <property type="entry name" value="SLR0285 PROTEIN"/>
    <property type="match status" value="1"/>
</dbReference>
<name>A0A497E4Q6_UNCAE</name>
<feature type="domain" description="Elp3/MiaA/NifB-like radical SAM core" evidence="4">
    <location>
        <begin position="18"/>
        <end position="225"/>
    </location>
</feature>
<dbReference type="SUPFAM" id="SSF102114">
    <property type="entry name" value="Radical SAM enzymes"/>
    <property type="match status" value="1"/>
</dbReference>
<dbReference type="GO" id="GO:0003824">
    <property type="term" value="F:catalytic activity"/>
    <property type="evidence" value="ECO:0007669"/>
    <property type="project" value="InterPro"/>
</dbReference>
<evidence type="ECO:0000256" key="2">
    <source>
        <dbReference type="ARBA" id="ARBA00023004"/>
    </source>
</evidence>
<dbReference type="SMART" id="SM00729">
    <property type="entry name" value="Elp3"/>
    <property type="match status" value="1"/>
</dbReference>
<dbReference type="SFLD" id="SFLDS00029">
    <property type="entry name" value="Radical_SAM"/>
    <property type="match status" value="1"/>
</dbReference>
<evidence type="ECO:0000256" key="3">
    <source>
        <dbReference type="ARBA" id="ARBA00023014"/>
    </source>
</evidence>
<dbReference type="EMBL" id="QMPZ01000024">
    <property type="protein sequence ID" value="RLE09926.1"/>
    <property type="molecule type" value="Genomic_DNA"/>
</dbReference>
<dbReference type="SFLD" id="SFLDG01084">
    <property type="entry name" value="Uncharacterised_Radical_SAM_Su"/>
    <property type="match status" value="1"/>
</dbReference>
<dbReference type="AlphaFoldDB" id="A0A497E4Q6"/>
<dbReference type="CDD" id="cd01335">
    <property type="entry name" value="Radical_SAM"/>
    <property type="match status" value="1"/>
</dbReference>
<protein>
    <submittedName>
        <fullName evidence="5">Radical SAM protein</fullName>
    </submittedName>
</protein>